<evidence type="ECO:0000256" key="1">
    <source>
        <dbReference type="SAM" id="MobiDB-lite"/>
    </source>
</evidence>
<gene>
    <name evidence="4" type="ORF">SLS60_008422</name>
</gene>
<dbReference type="Pfam" id="PF06985">
    <property type="entry name" value="HET"/>
    <property type="match status" value="1"/>
</dbReference>
<feature type="domain" description="Heterokaryon incompatibility" evidence="2">
    <location>
        <begin position="16"/>
        <end position="78"/>
    </location>
</feature>
<keyword evidence="5" id="KW-1185">Reference proteome</keyword>
<dbReference type="InterPro" id="IPR010730">
    <property type="entry name" value="HET"/>
</dbReference>
<reference evidence="4 5" key="1">
    <citation type="submission" date="2024-02" db="EMBL/GenBank/DDBJ databases">
        <title>De novo assembly and annotation of 12 fungi associated with fruit tree decline syndrome in Ontario, Canada.</title>
        <authorList>
            <person name="Sulman M."/>
            <person name="Ellouze W."/>
            <person name="Ilyukhin E."/>
        </authorList>
    </citation>
    <scope>NUCLEOTIDE SEQUENCE [LARGE SCALE GENOMIC DNA]</scope>
    <source>
        <strain evidence="4 5">M42-189</strain>
    </source>
</reference>
<comment type="caution">
    <text evidence="4">The sequence shown here is derived from an EMBL/GenBank/DDBJ whole genome shotgun (WGS) entry which is preliminary data.</text>
</comment>
<feature type="compositionally biased region" description="Polar residues" evidence="1">
    <location>
        <begin position="659"/>
        <end position="674"/>
    </location>
</feature>
<name>A0ABR3R0J1_9PLEO</name>
<feature type="compositionally biased region" description="Basic and acidic residues" evidence="1">
    <location>
        <begin position="783"/>
        <end position="796"/>
    </location>
</feature>
<accession>A0ABR3R0J1</accession>
<dbReference type="EMBL" id="JAKJXO020000012">
    <property type="protein sequence ID" value="KAL1597934.1"/>
    <property type="molecule type" value="Genomic_DNA"/>
</dbReference>
<protein>
    <recommendedName>
        <fullName evidence="6">Heterokaryon incompatibility domain-containing protein</fullName>
    </recommendedName>
</protein>
<dbReference type="PANTHER" id="PTHR10622">
    <property type="entry name" value="HET DOMAIN-CONTAINING PROTEIN"/>
    <property type="match status" value="1"/>
</dbReference>
<dbReference type="PANTHER" id="PTHR10622:SF12">
    <property type="entry name" value="HET DOMAIN-CONTAINING PROTEIN"/>
    <property type="match status" value="1"/>
</dbReference>
<evidence type="ECO:0000313" key="5">
    <source>
        <dbReference type="Proteomes" id="UP001521785"/>
    </source>
</evidence>
<dbReference type="Pfam" id="PF26640">
    <property type="entry name" value="DUF8212"/>
    <property type="match status" value="1"/>
</dbReference>
<feature type="region of interest" description="Disordered" evidence="1">
    <location>
        <begin position="659"/>
        <end position="685"/>
    </location>
</feature>
<organism evidence="4 5">
    <name type="scientific">Paraconiothyrium brasiliense</name>
    <dbReference type="NCBI Taxonomy" id="300254"/>
    <lineage>
        <taxon>Eukaryota</taxon>
        <taxon>Fungi</taxon>
        <taxon>Dikarya</taxon>
        <taxon>Ascomycota</taxon>
        <taxon>Pezizomycotina</taxon>
        <taxon>Dothideomycetes</taxon>
        <taxon>Pleosporomycetidae</taxon>
        <taxon>Pleosporales</taxon>
        <taxon>Massarineae</taxon>
        <taxon>Didymosphaeriaceae</taxon>
        <taxon>Paraconiothyrium</taxon>
    </lineage>
</organism>
<proteinExistence type="predicted"/>
<dbReference type="InterPro" id="IPR058525">
    <property type="entry name" value="DUF8212"/>
</dbReference>
<evidence type="ECO:0000313" key="4">
    <source>
        <dbReference type="EMBL" id="KAL1597934.1"/>
    </source>
</evidence>
<feature type="region of interest" description="Disordered" evidence="1">
    <location>
        <begin position="768"/>
        <end position="824"/>
    </location>
</feature>
<evidence type="ECO:0008006" key="6">
    <source>
        <dbReference type="Google" id="ProtNLM"/>
    </source>
</evidence>
<evidence type="ECO:0000259" key="3">
    <source>
        <dbReference type="Pfam" id="PF26640"/>
    </source>
</evidence>
<feature type="domain" description="DUF8212" evidence="3">
    <location>
        <begin position="207"/>
        <end position="293"/>
    </location>
</feature>
<dbReference type="Proteomes" id="UP001521785">
    <property type="component" value="Unassembled WGS sequence"/>
</dbReference>
<feature type="region of interest" description="Disordered" evidence="1">
    <location>
        <begin position="581"/>
        <end position="623"/>
    </location>
</feature>
<evidence type="ECO:0000259" key="2">
    <source>
        <dbReference type="Pfam" id="PF06985"/>
    </source>
</evidence>
<sequence length="852" mass="96377">MEKFLLKTGDQRGYDKIDKACEAVCDFAHEHNRNLEWIWIDSCCIDKSNDDERSEAINSMYQWYARSYVCIVYLEDVDTWVEASFSEWFKRGWTLQELIAPERVLFYNKHWHGCGSRNDYSPGLSDQTQYPFKDRSDHIADITKIDVSLLRLSNRRAIKRRLDSIPACQKMAWSSDRKTTKDEDMAYCLIGIFDIPHMYLKRGEGRRAFIRLQEEIVKRNNDLTLFAWKLQRDAGDACLDDNRLGNEELSQGATSQLPFTDSDATSDLHGVFACGPCHFRHASRIEPTQLAVYNDEITVTSRGVKLCTPLLGSEPFLPFNMPLYCMEQGSSELLSIELRLLGGSIYARTNCTQLPELHKDAKVIPNQDEVFLAHNIHHFQDCAGEMHKHAIRLPASILGELQLVKVSPGYLCSSKHNLVITNGRRFFVGCANYESIATRTMVTLLFGLDYLQKPWFCFSNADKSFEPHSLESRKLYLERVWRPASQHAKTAYLGERRNFIFLNIITDGRAFLQGNMRAIRQQYCDQEVFSVEFRTAPLYGKFPETTNPLTLDQTGSDTNAVPSVELPPEDMNQQSEIILKSRGPGHSYGPSHPVGTSMMGGRAISGGPKRPPGPSAPPASKRLSGIHLRSIGTTPSMRSDTIRLEDILYVQSAVQTHPSASNVASEQSTAGSWQDSHRTVTPPLPHFQQQRALLEAQDQRRLYLRGKGQGGNHALQDYQMQRMLLEQQNKKRLLMAREEQNNIQIEGLRQGQHQPQQPDTGDLESIAEVREESPSGSITGRASKHDLQDQPMRDEGSSQEEATETQEITTFLSTTPTYDPPSALQKSLRAYVGQSQEVISSQRIGSPDDCDA</sequence>